<accession>A0A1W2G622</accession>
<dbReference type="InterPro" id="IPR034660">
    <property type="entry name" value="DinB/YfiT-like"/>
</dbReference>
<proteinExistence type="inferred from homology"/>
<dbReference type="EMBL" id="FWYF01000001">
    <property type="protein sequence ID" value="SMD32115.1"/>
    <property type="molecule type" value="Genomic_DNA"/>
</dbReference>
<dbReference type="OrthoDB" id="9796039at2"/>
<dbReference type="Proteomes" id="UP000192472">
    <property type="component" value="Unassembled WGS sequence"/>
</dbReference>
<evidence type="ECO:0000256" key="2">
    <source>
        <dbReference type="ARBA" id="ARBA00022723"/>
    </source>
</evidence>
<dbReference type="InterPro" id="IPR024775">
    <property type="entry name" value="DinB-like"/>
</dbReference>
<evidence type="ECO:0000256" key="4">
    <source>
        <dbReference type="ARBA" id="ARBA00022833"/>
    </source>
</evidence>
<evidence type="ECO:0000256" key="1">
    <source>
        <dbReference type="ARBA" id="ARBA00022490"/>
    </source>
</evidence>
<evidence type="ECO:0000313" key="7">
    <source>
        <dbReference type="Proteomes" id="UP000192472"/>
    </source>
</evidence>
<dbReference type="Pfam" id="PF12867">
    <property type="entry name" value="DinB_2"/>
    <property type="match status" value="1"/>
</dbReference>
<evidence type="ECO:0000259" key="5">
    <source>
        <dbReference type="Pfam" id="PF12867"/>
    </source>
</evidence>
<keyword evidence="4" id="KW-0862">Zinc</keyword>
<keyword evidence="2" id="KW-0479">Metal-binding</keyword>
<dbReference type="InterPro" id="IPR023774">
    <property type="entry name" value="Put_metal_dep_hydrolase_YfiT"/>
</dbReference>
<dbReference type="SUPFAM" id="SSF109854">
    <property type="entry name" value="DinB/YfiT-like putative metalloenzymes"/>
    <property type="match status" value="1"/>
</dbReference>
<reference evidence="6 7" key="1">
    <citation type="submission" date="2017-04" db="EMBL/GenBank/DDBJ databases">
        <authorList>
            <person name="Afonso C.L."/>
            <person name="Miller P.J."/>
            <person name="Scott M.A."/>
            <person name="Spackman E."/>
            <person name="Goraichik I."/>
            <person name="Dimitrov K.M."/>
            <person name="Suarez D.L."/>
            <person name="Swayne D.E."/>
        </authorList>
    </citation>
    <scope>NUCLEOTIDE SEQUENCE [LARGE SCALE GENOMIC DNA]</scope>
    <source>
        <strain evidence="6 7">DSM 26133</strain>
    </source>
</reference>
<sequence length="182" mass="21478">MSTEELEELKYPIGKFEFPKSFSKKDIENGIHTICHFPQVLRETVQYLSDDQLNTPYRPDGWTVRQLVHHLADSHTNSYVRFKWTLTEPEPVIKAYDEKAWAALEDAKHDAIEPSLLLLTALHLKWTSLLNNLSNEDMEKAFIHPQNGRKVKLYENIELYAWHCNHHLAHIMNLTERMNWDN</sequence>
<dbReference type="STRING" id="692418.SAMN04488029_0455"/>
<keyword evidence="3" id="KW-0378">Hydrolase</keyword>
<gene>
    <name evidence="6" type="ORF">SAMN04488029_0455</name>
</gene>
<keyword evidence="1" id="KW-0963">Cytoplasm</keyword>
<dbReference type="GO" id="GO:0046872">
    <property type="term" value="F:metal ion binding"/>
    <property type="evidence" value="ECO:0007669"/>
    <property type="project" value="UniProtKB-KW"/>
</dbReference>
<keyword evidence="7" id="KW-1185">Reference proteome</keyword>
<dbReference type="Gene3D" id="1.20.120.450">
    <property type="entry name" value="dinb family like domain"/>
    <property type="match status" value="1"/>
</dbReference>
<feature type="domain" description="DinB-like" evidence="5">
    <location>
        <begin position="39"/>
        <end position="171"/>
    </location>
</feature>
<evidence type="ECO:0000256" key="3">
    <source>
        <dbReference type="ARBA" id="ARBA00022801"/>
    </source>
</evidence>
<dbReference type="AlphaFoldDB" id="A0A1W2G622"/>
<dbReference type="GO" id="GO:0016787">
    <property type="term" value="F:hydrolase activity"/>
    <property type="evidence" value="ECO:0007669"/>
    <property type="project" value="UniProtKB-KW"/>
</dbReference>
<dbReference type="HAMAP" id="MF_01256">
    <property type="entry name" value="YfiT_hydrol"/>
    <property type="match status" value="1"/>
</dbReference>
<organism evidence="6 7">
    <name type="scientific">Reichenbachiella faecimaris</name>
    <dbReference type="NCBI Taxonomy" id="692418"/>
    <lineage>
        <taxon>Bacteria</taxon>
        <taxon>Pseudomonadati</taxon>
        <taxon>Bacteroidota</taxon>
        <taxon>Cytophagia</taxon>
        <taxon>Cytophagales</taxon>
        <taxon>Reichenbachiellaceae</taxon>
        <taxon>Reichenbachiella</taxon>
    </lineage>
</organism>
<protein>
    <submittedName>
        <fullName evidence="6">DinB superfamily protein</fullName>
    </submittedName>
</protein>
<dbReference type="RefSeq" id="WP_084370796.1">
    <property type="nucleotide sequence ID" value="NZ_FWYF01000001.1"/>
</dbReference>
<name>A0A1W2G622_REIFA</name>
<dbReference type="NCBIfam" id="NF009807">
    <property type="entry name" value="PRK13291.1"/>
    <property type="match status" value="1"/>
</dbReference>
<evidence type="ECO:0000313" key="6">
    <source>
        <dbReference type="EMBL" id="SMD32115.1"/>
    </source>
</evidence>